<dbReference type="SUPFAM" id="SSF109604">
    <property type="entry name" value="HD-domain/PDEase-like"/>
    <property type="match status" value="1"/>
</dbReference>
<dbReference type="Pfam" id="PF13328">
    <property type="entry name" value="HD_4"/>
    <property type="match status" value="1"/>
</dbReference>
<dbReference type="OrthoDB" id="9802385at2"/>
<dbReference type="RefSeq" id="WP_015009067.1">
    <property type="nucleotide sequence ID" value="NC_018704.1"/>
</dbReference>
<dbReference type="eggNOG" id="COG0317">
    <property type="taxonomic scope" value="Bacteria"/>
</dbReference>
<evidence type="ECO:0000313" key="3">
    <source>
        <dbReference type="Proteomes" id="UP000006294"/>
    </source>
</evidence>
<accession>K0J1X1</accession>
<dbReference type="InterPro" id="IPR006674">
    <property type="entry name" value="HD_domain"/>
</dbReference>
<name>K0J1X1_AMPXN</name>
<dbReference type="PATRIC" id="fig|698758.3.peg.332"/>
<dbReference type="PANTHER" id="PTHR46246:SF1">
    <property type="entry name" value="GUANOSINE-3',5'-BIS(DIPHOSPHATE) 3'-PYROPHOSPHOHYDROLASE MESH1"/>
    <property type="match status" value="1"/>
</dbReference>
<dbReference type="SMART" id="SM00471">
    <property type="entry name" value="HDc"/>
    <property type="match status" value="1"/>
</dbReference>
<proteinExistence type="predicted"/>
<dbReference type="AlphaFoldDB" id="K0J1X1"/>
<dbReference type="HOGENOM" id="CLU_084517_2_1_9"/>
<dbReference type="EMBL" id="AP012050">
    <property type="protein sequence ID" value="BAM46461.1"/>
    <property type="molecule type" value="Genomic_DNA"/>
</dbReference>
<dbReference type="InterPro" id="IPR003607">
    <property type="entry name" value="HD/PDEase_dom"/>
</dbReference>
<evidence type="ECO:0000259" key="1">
    <source>
        <dbReference type="PROSITE" id="PS51831"/>
    </source>
</evidence>
<dbReference type="GO" id="GO:0008893">
    <property type="term" value="F:guanosine-3',5'-bis(diphosphate) 3'-diphosphatase activity"/>
    <property type="evidence" value="ECO:0007669"/>
    <property type="project" value="TreeGrafter"/>
</dbReference>
<dbReference type="PROSITE" id="PS51831">
    <property type="entry name" value="HD"/>
    <property type="match status" value="1"/>
</dbReference>
<dbReference type="InterPro" id="IPR052194">
    <property type="entry name" value="MESH1"/>
</dbReference>
<protein>
    <recommendedName>
        <fullName evidence="1">HD domain-containing protein</fullName>
    </recommendedName>
</protein>
<dbReference type="STRING" id="698758.AXY_03290"/>
<feature type="domain" description="HD" evidence="1">
    <location>
        <begin position="29"/>
        <end position="123"/>
    </location>
</feature>
<organism evidence="2 3">
    <name type="scientific">Amphibacillus xylanus (strain ATCC 51415 / DSM 6626 / JCM 7361 / LMG 17667 / NBRC 15112 / Ep01)</name>
    <dbReference type="NCBI Taxonomy" id="698758"/>
    <lineage>
        <taxon>Bacteria</taxon>
        <taxon>Bacillati</taxon>
        <taxon>Bacillota</taxon>
        <taxon>Bacilli</taxon>
        <taxon>Bacillales</taxon>
        <taxon>Bacillaceae</taxon>
        <taxon>Amphibacillus</taxon>
    </lineage>
</organism>
<dbReference type="Gene3D" id="1.10.3210.10">
    <property type="entry name" value="Hypothetical protein af1432"/>
    <property type="match status" value="1"/>
</dbReference>
<reference evidence="2 3" key="1">
    <citation type="submission" date="2011-01" db="EMBL/GenBank/DDBJ databases">
        <title>Whole genome sequence of Amphibacillus xylinus NBRC 15112.</title>
        <authorList>
            <person name="Nakazawa H."/>
            <person name="Katano Y."/>
            <person name="Nakamura S."/>
            <person name="Sasagawa M."/>
            <person name="Fukada J."/>
            <person name="Arai T."/>
            <person name="Sasakura N."/>
            <person name="Mochizuki D."/>
            <person name="Hosoyama A."/>
            <person name="Harada K."/>
            <person name="Horikawa H."/>
            <person name="Kato Y."/>
            <person name="Harada T."/>
            <person name="Sasaki K."/>
            <person name="Sekiguchi M."/>
            <person name="Hodoyama M."/>
            <person name="Nishiko R."/>
            <person name="Narita H."/>
            <person name="Hanamaki A."/>
            <person name="Hata C."/>
            <person name="Konno Y."/>
            <person name="Niimura Y."/>
            <person name="Yamazaki S."/>
            <person name="Fujita N."/>
        </authorList>
    </citation>
    <scope>NUCLEOTIDE SEQUENCE [LARGE SCALE GENOMIC DNA]</scope>
    <source>
        <strain evidence="3">ATCC 51415 / DSM 6626 / JCM 7361 / LMG 17667 / NBRC 15112 / Ep01</strain>
    </source>
</reference>
<dbReference type="Proteomes" id="UP000006294">
    <property type="component" value="Chromosome"/>
</dbReference>
<sequence>MLNAQLMRAISYAAVKHDGQKRKVSKEPYIAHPYRVAMLLKEHDCDQDLVIAGLLHDVVEDTDGTIEEIDVLFGHRVAQIVHTVTEKTKTLAWELRKQQSIDQIRHASLDAKLIVCADKIDNLDSIINNEMIYGDNMWYDFERGKSDQQWYYQKMLESVTEGINKTSYHPLMNQFETIVSQFLDL</sequence>
<dbReference type="PANTHER" id="PTHR46246">
    <property type="entry name" value="GUANOSINE-3',5'-BIS(DIPHOSPHATE) 3'-PYROPHOSPHOHYDROLASE MESH1"/>
    <property type="match status" value="1"/>
</dbReference>
<gene>
    <name evidence="2" type="ordered locus">AXY_03290</name>
</gene>
<dbReference type="KEGG" id="axl:AXY_03290"/>
<dbReference type="CDD" id="cd00077">
    <property type="entry name" value="HDc"/>
    <property type="match status" value="1"/>
</dbReference>
<evidence type="ECO:0000313" key="2">
    <source>
        <dbReference type="EMBL" id="BAM46461.1"/>
    </source>
</evidence>
<keyword evidence="3" id="KW-1185">Reference proteome</keyword>